<name>A0A6M3IPF3_9ZZZZ</name>
<protein>
    <submittedName>
        <fullName evidence="1">Putative head-tail joining protein</fullName>
    </submittedName>
</protein>
<dbReference type="AlphaFoldDB" id="A0A6M3IPF3"/>
<reference evidence="1" key="1">
    <citation type="submission" date="2020-03" db="EMBL/GenBank/DDBJ databases">
        <title>The deep terrestrial virosphere.</title>
        <authorList>
            <person name="Holmfeldt K."/>
            <person name="Nilsson E."/>
            <person name="Simone D."/>
            <person name="Lopez-Fernandez M."/>
            <person name="Wu X."/>
            <person name="de Brujin I."/>
            <person name="Lundin D."/>
            <person name="Andersson A."/>
            <person name="Bertilsson S."/>
            <person name="Dopson M."/>
        </authorList>
    </citation>
    <scope>NUCLEOTIDE SEQUENCE</scope>
    <source>
        <strain evidence="1">MM415B01367</strain>
    </source>
</reference>
<dbReference type="Pfam" id="PF05521">
    <property type="entry name" value="Phage_HCP"/>
    <property type="match status" value="1"/>
</dbReference>
<proteinExistence type="predicted"/>
<sequence length="102" mass="11364">MLANLLKARVQLVQKSITQGVLGQTVTYVPIQYKYAQVKPLSASARVQYQQLNSVVTHEVTLRGEVTVDLGEYQIKWKDKTLEPVGPTRLVNGNTIVAVKEL</sequence>
<organism evidence="1">
    <name type="scientific">viral metagenome</name>
    <dbReference type="NCBI Taxonomy" id="1070528"/>
    <lineage>
        <taxon>unclassified sequences</taxon>
        <taxon>metagenomes</taxon>
        <taxon>organismal metagenomes</taxon>
    </lineage>
</organism>
<dbReference type="InterPro" id="IPR008767">
    <property type="entry name" value="Phage_SPP1_head-tail_adaptor"/>
</dbReference>
<accession>A0A6M3IPF3</accession>
<dbReference type="Gene3D" id="2.40.10.270">
    <property type="entry name" value="Bacteriophage SPP1 head-tail adaptor protein"/>
    <property type="match status" value="1"/>
</dbReference>
<gene>
    <name evidence="1" type="ORF">MM415B01367_0009</name>
</gene>
<dbReference type="EMBL" id="MT141353">
    <property type="protein sequence ID" value="QJA59078.1"/>
    <property type="molecule type" value="Genomic_DNA"/>
</dbReference>
<evidence type="ECO:0000313" key="1">
    <source>
        <dbReference type="EMBL" id="QJA59078.1"/>
    </source>
</evidence>
<dbReference type="InterPro" id="IPR038666">
    <property type="entry name" value="SSP1_head-tail_sf"/>
</dbReference>